<dbReference type="OrthoDB" id="4566672at2"/>
<keyword evidence="1" id="KW-0472">Membrane</keyword>
<reference evidence="2 3" key="1">
    <citation type="journal article" date="2017" name="Infect. Genet. Evol.">
        <title>The new phylogeny of the genus Mycobacterium: The old and the news.</title>
        <authorList>
            <person name="Tortoli E."/>
            <person name="Fedrizzi T."/>
            <person name="Meehan C.J."/>
            <person name="Trovato A."/>
            <person name="Grottola A."/>
            <person name="Giacobazzi E."/>
            <person name="Serpini G.F."/>
            <person name="Tagliazucchi S."/>
            <person name="Fabio A."/>
            <person name="Bettua C."/>
            <person name="Bertorelli R."/>
            <person name="Frascaro F."/>
            <person name="De Sanctis V."/>
            <person name="Pecorari M."/>
            <person name="Jousson O."/>
            <person name="Segata N."/>
            <person name="Cirillo D.M."/>
        </authorList>
    </citation>
    <scope>NUCLEOTIDE SEQUENCE [LARGE SCALE GENOMIC DNA]</scope>
    <source>
        <strain evidence="2 3">CIP1034565</strain>
    </source>
</reference>
<feature type="transmembrane region" description="Helical" evidence="1">
    <location>
        <begin position="109"/>
        <end position="129"/>
    </location>
</feature>
<evidence type="ECO:0000313" key="3">
    <source>
        <dbReference type="Proteomes" id="UP000230551"/>
    </source>
</evidence>
<feature type="transmembrane region" description="Helical" evidence="1">
    <location>
        <begin position="73"/>
        <end position="97"/>
    </location>
</feature>
<evidence type="ECO:0000313" key="2">
    <source>
        <dbReference type="EMBL" id="PIB76599.1"/>
    </source>
</evidence>
<dbReference type="AlphaFoldDB" id="A0A2G5PE57"/>
<name>A0A2G5PE57_9MYCO</name>
<feature type="transmembrane region" description="Helical" evidence="1">
    <location>
        <begin position="135"/>
        <end position="156"/>
    </location>
</feature>
<sequence>MVSAPRFGRAIGSASWWVFVVAALMSSLYPFGMPRRYADYDDSIFGTGLGSSDFGWTAYTPLTDGSGWLVGDAFYGANLIVCAGLVALLVTVLAAVVEAIGMRGWPARIMTVLTPVAGATVILVAVRLTGFGAPIQLNPALAFVVVLIGVAIRELWSRMWAPRASGATGPR</sequence>
<keyword evidence="1" id="KW-1133">Transmembrane helix</keyword>
<dbReference type="Proteomes" id="UP000230551">
    <property type="component" value="Unassembled WGS sequence"/>
</dbReference>
<gene>
    <name evidence="2" type="ORF">CQY22_005720</name>
</gene>
<organism evidence="2 3">
    <name type="scientific">Mycolicibacterium brumae</name>
    <dbReference type="NCBI Taxonomy" id="85968"/>
    <lineage>
        <taxon>Bacteria</taxon>
        <taxon>Bacillati</taxon>
        <taxon>Actinomycetota</taxon>
        <taxon>Actinomycetes</taxon>
        <taxon>Mycobacteriales</taxon>
        <taxon>Mycobacteriaceae</taxon>
        <taxon>Mycolicibacterium</taxon>
    </lineage>
</organism>
<feature type="transmembrane region" description="Helical" evidence="1">
    <location>
        <begin position="7"/>
        <end position="29"/>
    </location>
</feature>
<dbReference type="STRING" id="85968.GCA_900073015_03262"/>
<accession>A0A2G5PE57</accession>
<keyword evidence="1" id="KW-0812">Transmembrane</keyword>
<dbReference type="RefSeq" id="WP_090591926.1">
    <property type="nucleotide sequence ID" value="NZ_CP104302.1"/>
</dbReference>
<comment type="caution">
    <text evidence="2">The sequence shown here is derived from an EMBL/GenBank/DDBJ whole genome shotgun (WGS) entry which is preliminary data.</text>
</comment>
<evidence type="ECO:0000256" key="1">
    <source>
        <dbReference type="SAM" id="Phobius"/>
    </source>
</evidence>
<keyword evidence="3" id="KW-1185">Reference proteome</keyword>
<dbReference type="EMBL" id="PDCN02000004">
    <property type="protein sequence ID" value="PIB76599.1"/>
    <property type="molecule type" value="Genomic_DNA"/>
</dbReference>
<proteinExistence type="predicted"/>
<protein>
    <submittedName>
        <fullName evidence="2">Uncharacterized protein</fullName>
    </submittedName>
</protein>